<feature type="region of interest" description="Disordered" evidence="1">
    <location>
        <begin position="552"/>
        <end position="571"/>
    </location>
</feature>
<protein>
    <recommendedName>
        <fullName evidence="4">Tubulin-like protein</fullName>
    </recommendedName>
</protein>
<dbReference type="Gene3D" id="3.40.50.1440">
    <property type="entry name" value="Tubulin/FtsZ, GTPase domain"/>
    <property type="match status" value="1"/>
</dbReference>
<dbReference type="SUPFAM" id="SSF52490">
    <property type="entry name" value="Tubulin nucleotide-binding domain-like"/>
    <property type="match status" value="1"/>
</dbReference>
<keyword evidence="3" id="KW-1185">Reference proteome</keyword>
<comment type="caution">
    <text evidence="2">The sequence shown here is derived from an EMBL/GenBank/DDBJ whole genome shotgun (WGS) entry which is preliminary data.</text>
</comment>
<gene>
    <name evidence="2" type="ORF">GCM10008179_07890</name>
</gene>
<name>A0A9W6MUT5_9HYPH</name>
<accession>A0A9W6MUT5</accession>
<dbReference type="InterPro" id="IPR036525">
    <property type="entry name" value="Tubulin/FtsZ_GTPase_sf"/>
</dbReference>
<reference evidence="2" key="1">
    <citation type="journal article" date="2014" name="Int. J. Syst. Evol. Microbiol.">
        <title>Complete genome sequence of Corynebacterium casei LMG S-19264T (=DSM 44701T), isolated from a smear-ripened cheese.</title>
        <authorList>
            <consortium name="US DOE Joint Genome Institute (JGI-PGF)"/>
            <person name="Walter F."/>
            <person name="Albersmeier A."/>
            <person name="Kalinowski J."/>
            <person name="Ruckert C."/>
        </authorList>
    </citation>
    <scope>NUCLEOTIDE SEQUENCE</scope>
    <source>
        <strain evidence="2">VKM B-2347</strain>
    </source>
</reference>
<evidence type="ECO:0008006" key="4">
    <source>
        <dbReference type="Google" id="ProtNLM"/>
    </source>
</evidence>
<proteinExistence type="predicted"/>
<dbReference type="EMBL" id="BSFI01000004">
    <property type="protein sequence ID" value="GLK67151.1"/>
    <property type="molecule type" value="Genomic_DNA"/>
</dbReference>
<sequence length="571" mass="63364">MMSASLYHSATGVQAPHCMHVVGIGRTGAAYVEALLRTGEIEDHLADPRATFAALVVDIGDQDMGLAQDYAAAFIKRLESRGIPSDRFLFQSVALPVPEKEEFFEGMNRTREFLKLEYPRYYWNPNFESYVPKKYEMPKAGEHFPRAVAKGIYANAYYAGDRPMDAALRKFVDHIEKAGLPSLVTVCFSMAGGTGSGMVVDLARHLSNVKLGRRIPVIGVGQLPHSGDPETYKDSPALYTTLNDLDCMLDDDKNAGVTAVWGDLYRSPFTGGFFVVNPEQSWQRLTAYTTTGEAPIRQSFKEMVTNRFVADSFMRFVVADNGRDLFRALRPAGLTGAPHETVSSKSRSWTLFDVAKLTHPGVQVLPGEAPSKWEAVVNQWIDFVPKYDGLRDGFKTDYAEVLIYGSRNMPMEDIAKTFREVVSKKYMLDSESSLHVSTHEFFDALTSYANVILPGVAKTDLEAFWSSQKVYDKLSWEEKLNEHAWLIDIGPMLSEPAIRFEGMAGECIWGCACWVVVPYDQLRGDKLPPANRKIIMEEGIAAMTKTVVATPGGAATKRKSKAPQAEPVAAE</sequence>
<dbReference type="Proteomes" id="UP001143372">
    <property type="component" value="Unassembled WGS sequence"/>
</dbReference>
<evidence type="ECO:0000256" key="1">
    <source>
        <dbReference type="SAM" id="MobiDB-lite"/>
    </source>
</evidence>
<organism evidence="2 3">
    <name type="scientific">Hansschlegelia plantiphila</name>
    <dbReference type="NCBI Taxonomy" id="374655"/>
    <lineage>
        <taxon>Bacteria</taxon>
        <taxon>Pseudomonadati</taxon>
        <taxon>Pseudomonadota</taxon>
        <taxon>Alphaproteobacteria</taxon>
        <taxon>Hyphomicrobiales</taxon>
        <taxon>Methylopilaceae</taxon>
        <taxon>Hansschlegelia</taxon>
    </lineage>
</organism>
<reference evidence="2" key="2">
    <citation type="submission" date="2023-01" db="EMBL/GenBank/DDBJ databases">
        <authorList>
            <person name="Sun Q."/>
            <person name="Evtushenko L."/>
        </authorList>
    </citation>
    <scope>NUCLEOTIDE SEQUENCE</scope>
    <source>
        <strain evidence="2">VKM B-2347</strain>
    </source>
</reference>
<evidence type="ECO:0000313" key="2">
    <source>
        <dbReference type="EMBL" id="GLK67151.1"/>
    </source>
</evidence>
<evidence type="ECO:0000313" key="3">
    <source>
        <dbReference type="Proteomes" id="UP001143372"/>
    </source>
</evidence>
<dbReference type="AlphaFoldDB" id="A0A9W6MUT5"/>